<dbReference type="EMBL" id="HG966617">
    <property type="protein sequence ID" value="CDO59294.1"/>
    <property type="molecule type" value="Genomic_DNA"/>
</dbReference>
<keyword evidence="3" id="KW-1185">Reference proteome</keyword>
<dbReference type="GO" id="GO:0016757">
    <property type="term" value="F:glycosyltransferase activity"/>
    <property type="evidence" value="ECO:0007669"/>
    <property type="project" value="UniProtKB-KW"/>
</dbReference>
<dbReference type="RefSeq" id="WP_171815977.1">
    <property type="nucleotide sequence ID" value="NZ_HG966617.1"/>
</dbReference>
<dbReference type="InterPro" id="IPR028098">
    <property type="entry name" value="Glyco_trans_4-like_N"/>
</dbReference>
<dbReference type="PATRIC" id="fig|1458461.3.peg.1080"/>
<keyword evidence="2" id="KW-0808">Transferase</keyword>
<proteinExistence type="predicted"/>
<keyword evidence="2" id="KW-0328">Glycosyltransferase</keyword>
<sequence length="391" mass="41541">MAADIPAPSQSAPAPSGPRLLLAANQLDSFFNHRLPIAKAAQTEGWDVHVAINEADQAREMDTNGFTFHPWPLARSFASPARELETLTSLNRLVRALKPDIVHAFTLKPALYAALVSRWQKQATVMSVTGVGSFFLGQGTKEQAIRIALTTALRAALGSKRQMAIVQNPDDQALVTTRFGVPAAWTRLIPGSGVDLVQFSPTQTPAPPPVQIVLAARMLADKGVREFVDAARQLSGEGLNARFVLAGGLDPANRSAITETELNSWQAEGSVSWLGQVEDMAALYRDSHIACLPSYREGLPKALLEAAACGLPCVTTDVPGCRDAIIAGETGLLAPVRDANGLADALRRLITDAALRKKMGTAGRAFISKGHSNEAIASAVLETYALLGARA</sequence>
<accession>X5MEL6</accession>
<evidence type="ECO:0000313" key="2">
    <source>
        <dbReference type="EMBL" id="CDO59294.1"/>
    </source>
</evidence>
<dbReference type="EC" id="2.4.1.-" evidence="2"/>
<gene>
    <name evidence="2" type="ORF">BN1012_Phect1080</name>
</gene>
<dbReference type="Pfam" id="PF13477">
    <property type="entry name" value="Glyco_trans_4_2"/>
    <property type="match status" value="1"/>
</dbReference>
<evidence type="ECO:0000259" key="1">
    <source>
        <dbReference type="Pfam" id="PF13477"/>
    </source>
</evidence>
<dbReference type="PANTHER" id="PTHR12526:SF638">
    <property type="entry name" value="SPORE COAT PROTEIN SA"/>
    <property type="match status" value="1"/>
</dbReference>
<dbReference type="PANTHER" id="PTHR12526">
    <property type="entry name" value="GLYCOSYLTRANSFERASE"/>
    <property type="match status" value="1"/>
</dbReference>
<dbReference type="HOGENOM" id="CLU_009583_8_1_5"/>
<dbReference type="Proteomes" id="UP000032160">
    <property type="component" value="Chromosome I"/>
</dbReference>
<protein>
    <submittedName>
        <fullName evidence="2">Alpha-D-QuiNAc alpha-1,3-galactosyltransferase|GT4</fullName>
        <ecNumber evidence="2">2.4.1.-</ecNumber>
    </submittedName>
</protein>
<dbReference type="STRING" id="1458461.BN1012_Phect1080"/>
<feature type="domain" description="Glycosyltransferase subfamily 4-like N-terminal" evidence="1">
    <location>
        <begin position="33"/>
        <end position="150"/>
    </location>
</feature>
<name>X5MEL6_9HYPH</name>
<dbReference type="KEGG" id="pect:BN1012_Phect1080"/>
<reference evidence="2 3" key="1">
    <citation type="journal article" date="2014" name="Front. Genet.">
        <title>Genome and metabolic network of "Candidatus Phaeomarinobacter ectocarpi" Ec32, a new candidate genus of Alphaproteobacteria frequently associated with brown algae.</title>
        <authorList>
            <person name="Dittami S.M."/>
            <person name="Barbeyron T."/>
            <person name="Boyen C."/>
            <person name="Cambefort J."/>
            <person name="Collet G."/>
            <person name="Delage L."/>
            <person name="Gobet A."/>
            <person name="Groisillier A."/>
            <person name="Leblanc C."/>
            <person name="Michel G."/>
            <person name="Scornet D."/>
            <person name="Siegel A."/>
            <person name="Tapia J.E."/>
            <person name="Tonon T."/>
        </authorList>
    </citation>
    <scope>NUCLEOTIDE SEQUENCE [LARGE SCALE GENOMIC DNA]</scope>
    <source>
        <strain evidence="2 3">Ec32</strain>
    </source>
</reference>
<dbReference type="Pfam" id="PF13692">
    <property type="entry name" value="Glyco_trans_1_4"/>
    <property type="match status" value="1"/>
</dbReference>
<dbReference type="AlphaFoldDB" id="X5MEL6"/>
<evidence type="ECO:0000313" key="3">
    <source>
        <dbReference type="Proteomes" id="UP000032160"/>
    </source>
</evidence>
<organism evidence="2 3">
    <name type="scientific">Candidatus Phaeomarinibacter ectocarpi</name>
    <dbReference type="NCBI Taxonomy" id="1458461"/>
    <lineage>
        <taxon>Bacteria</taxon>
        <taxon>Pseudomonadati</taxon>
        <taxon>Pseudomonadota</taxon>
        <taxon>Alphaproteobacteria</taxon>
        <taxon>Hyphomicrobiales</taxon>
        <taxon>Parvibaculaceae</taxon>
        <taxon>Candidatus Phaeomarinibacter</taxon>
    </lineage>
</organism>
<dbReference type="SUPFAM" id="SSF53756">
    <property type="entry name" value="UDP-Glycosyltransferase/glycogen phosphorylase"/>
    <property type="match status" value="1"/>
</dbReference>
<dbReference type="CDD" id="cd03808">
    <property type="entry name" value="GT4_CapM-like"/>
    <property type="match status" value="1"/>
</dbReference>
<dbReference type="Gene3D" id="3.40.50.2000">
    <property type="entry name" value="Glycogen Phosphorylase B"/>
    <property type="match status" value="2"/>
</dbReference>